<reference evidence="2 3" key="1">
    <citation type="submission" date="2021-04" db="EMBL/GenBank/DDBJ databases">
        <title>Description of novel Flavobacterium sp. F-328.</title>
        <authorList>
            <person name="Saticioglu I.B."/>
        </authorList>
    </citation>
    <scope>NUCLEOTIDE SEQUENCE [LARGE SCALE GENOMIC DNA]</scope>
    <source>
        <strain evidence="2 3">F-328</strain>
    </source>
</reference>
<dbReference type="EMBL" id="JAGPXB010000016">
    <property type="protein sequence ID" value="MBQ0909747.1"/>
    <property type="molecule type" value="Genomic_DNA"/>
</dbReference>
<keyword evidence="1" id="KW-0812">Transmembrane</keyword>
<dbReference type="Proteomes" id="UP000679008">
    <property type="component" value="Unassembled WGS sequence"/>
</dbReference>
<accession>A0ABS5D6X5</accession>
<evidence type="ECO:0000313" key="2">
    <source>
        <dbReference type="EMBL" id="MBQ0909747.1"/>
    </source>
</evidence>
<keyword evidence="3" id="KW-1185">Reference proteome</keyword>
<gene>
    <name evidence="2" type="ORF">KBJ98_13620</name>
</gene>
<feature type="transmembrane region" description="Helical" evidence="1">
    <location>
        <begin position="75"/>
        <end position="92"/>
    </location>
</feature>
<dbReference type="InterPro" id="IPR046548">
    <property type="entry name" value="DUF6804"/>
</dbReference>
<keyword evidence="1" id="KW-1133">Transmembrane helix</keyword>
<proteinExistence type="predicted"/>
<keyword evidence="1" id="KW-0472">Membrane</keyword>
<evidence type="ECO:0008006" key="4">
    <source>
        <dbReference type="Google" id="ProtNLM"/>
    </source>
</evidence>
<protein>
    <recommendedName>
        <fullName evidence="4">SPW repeat-containing protein</fullName>
    </recommendedName>
</protein>
<comment type="caution">
    <text evidence="2">The sequence shown here is derived from an EMBL/GenBank/DDBJ whole genome shotgun (WGS) entry which is preliminary data.</text>
</comment>
<sequence length="98" mass="11210">MNNSIIKIILAILLLLCLLDMPYGFFQFVRFAAMVGFAYLAYSASEQNRKNELFVYMALAILFQPFFKLALGRTIWNIIDVIIAIGILLSITQEKEVK</sequence>
<evidence type="ECO:0000256" key="1">
    <source>
        <dbReference type="SAM" id="Phobius"/>
    </source>
</evidence>
<dbReference type="RefSeq" id="WP_210791446.1">
    <property type="nucleotide sequence ID" value="NZ_JAGPXB010000016.1"/>
</dbReference>
<evidence type="ECO:0000313" key="3">
    <source>
        <dbReference type="Proteomes" id="UP000679008"/>
    </source>
</evidence>
<organism evidence="2 3">
    <name type="scientific">Flavobacterium erciyesense</name>
    <dbReference type="NCBI Taxonomy" id="2825842"/>
    <lineage>
        <taxon>Bacteria</taxon>
        <taxon>Pseudomonadati</taxon>
        <taxon>Bacteroidota</taxon>
        <taxon>Flavobacteriia</taxon>
        <taxon>Flavobacteriales</taxon>
        <taxon>Flavobacteriaceae</taxon>
        <taxon>Flavobacterium</taxon>
    </lineage>
</organism>
<name>A0ABS5D6X5_9FLAO</name>
<dbReference type="Pfam" id="PF20619">
    <property type="entry name" value="DUF6804"/>
    <property type="match status" value="1"/>
</dbReference>